<accession>A0ABR9D8F9</accession>
<name>A0ABR9D8F9_9GAMM</name>
<comment type="caution">
    <text evidence="7">The sequence shown here is derived from an EMBL/GenBank/DDBJ whole genome shotgun (WGS) entry which is preliminary data.</text>
</comment>
<evidence type="ECO:0000256" key="5">
    <source>
        <dbReference type="ARBA" id="ARBA00023237"/>
    </source>
</evidence>
<keyword evidence="2" id="KW-0732">Signal</keyword>
<reference evidence="7 8" key="1">
    <citation type="submission" date="2020-09" db="EMBL/GenBank/DDBJ databases">
        <title>Methylomonas albis sp. nov. and Methylomonas fluvii sp. nov.: Two cold-adapted methanotrophs from the River Elbe and an amended description of Methylovulum psychrotolerans strain Eb1.</title>
        <authorList>
            <person name="Bussmann I.K."/>
            <person name="Klings K.-W."/>
            <person name="Warnstedt J."/>
            <person name="Hoppert M."/>
            <person name="Saborowski A."/>
            <person name="Horn F."/>
            <person name="Liebner S."/>
        </authorList>
    </citation>
    <scope>NUCLEOTIDE SEQUENCE [LARGE SCALE GENOMIC DNA]</scope>
    <source>
        <strain evidence="7 8">EbB</strain>
    </source>
</reference>
<keyword evidence="8" id="KW-1185">Reference proteome</keyword>
<keyword evidence="4" id="KW-0564">Palmitate</keyword>
<gene>
    <name evidence="7" type="ORF">EBB_01460</name>
</gene>
<comment type="subcellular location">
    <subcellularLocation>
        <location evidence="1">Cell outer membrane</location>
        <topology evidence="1">Lipid-anchor</topology>
    </subcellularLocation>
</comment>
<evidence type="ECO:0000256" key="2">
    <source>
        <dbReference type="ARBA" id="ARBA00022729"/>
    </source>
</evidence>
<dbReference type="EMBL" id="JACXST010000001">
    <property type="protein sequence ID" value="MBD9359230.1"/>
    <property type="molecule type" value="Genomic_DNA"/>
</dbReference>
<dbReference type="RefSeq" id="WP_084153286.1">
    <property type="nucleotide sequence ID" value="NZ_CAJHIU010000001.1"/>
</dbReference>
<evidence type="ECO:0000256" key="1">
    <source>
        <dbReference type="ARBA" id="ARBA00004459"/>
    </source>
</evidence>
<dbReference type="Pfam" id="PF13627">
    <property type="entry name" value="LptM_cons"/>
    <property type="match status" value="1"/>
</dbReference>
<evidence type="ECO:0000256" key="4">
    <source>
        <dbReference type="ARBA" id="ARBA00023139"/>
    </source>
</evidence>
<proteinExistence type="predicted"/>
<organism evidence="7 8">
    <name type="scientific">Methylomonas fluvii</name>
    <dbReference type="NCBI Taxonomy" id="1854564"/>
    <lineage>
        <taxon>Bacteria</taxon>
        <taxon>Pseudomonadati</taxon>
        <taxon>Pseudomonadota</taxon>
        <taxon>Gammaproteobacteria</taxon>
        <taxon>Methylococcales</taxon>
        <taxon>Methylococcaceae</taxon>
        <taxon>Methylomonas</taxon>
    </lineage>
</organism>
<dbReference type="PROSITE" id="PS51257">
    <property type="entry name" value="PROKAR_LIPOPROTEIN"/>
    <property type="match status" value="1"/>
</dbReference>
<evidence type="ECO:0000256" key="3">
    <source>
        <dbReference type="ARBA" id="ARBA00023136"/>
    </source>
</evidence>
<sequence>MTTNKILTLVLWALLLQACGQTGPLYMPDSPPPIYVPKQDK</sequence>
<evidence type="ECO:0000313" key="7">
    <source>
        <dbReference type="EMBL" id="MBD9359230.1"/>
    </source>
</evidence>
<dbReference type="NCBIfam" id="NF047847">
    <property type="entry name" value="SS_mature_LptM"/>
    <property type="match status" value="1"/>
</dbReference>
<dbReference type="InterPro" id="IPR032831">
    <property type="entry name" value="LptM_cons"/>
</dbReference>
<evidence type="ECO:0000313" key="8">
    <source>
        <dbReference type="Proteomes" id="UP000641152"/>
    </source>
</evidence>
<protein>
    <submittedName>
        <fullName evidence="7">Lipoprotein</fullName>
    </submittedName>
</protein>
<keyword evidence="6 7" id="KW-0449">Lipoprotein</keyword>
<dbReference type="Proteomes" id="UP000641152">
    <property type="component" value="Unassembled WGS sequence"/>
</dbReference>
<keyword evidence="5" id="KW-0998">Cell outer membrane</keyword>
<keyword evidence="3" id="KW-0472">Membrane</keyword>
<evidence type="ECO:0000256" key="6">
    <source>
        <dbReference type="ARBA" id="ARBA00023288"/>
    </source>
</evidence>